<gene>
    <name evidence="8" type="ORF">OM074_00015</name>
</gene>
<dbReference type="RefSeq" id="WP_301197210.1">
    <property type="nucleotide sequence ID" value="NZ_JAPDPI010000001.1"/>
</dbReference>
<dbReference type="Pfam" id="PF02588">
    <property type="entry name" value="YitT_membrane"/>
    <property type="match status" value="1"/>
</dbReference>
<comment type="subcellular location">
    <subcellularLocation>
        <location evidence="1">Cell membrane</location>
        <topology evidence="1">Multi-pass membrane protein</topology>
    </subcellularLocation>
</comment>
<accession>A0AAE3MAF2</accession>
<evidence type="ECO:0000313" key="9">
    <source>
        <dbReference type="Proteomes" id="UP001207408"/>
    </source>
</evidence>
<protein>
    <submittedName>
        <fullName evidence="8">YitT family protein</fullName>
    </submittedName>
</protein>
<evidence type="ECO:0000256" key="1">
    <source>
        <dbReference type="ARBA" id="ARBA00004651"/>
    </source>
</evidence>
<comment type="caution">
    <text evidence="8">The sequence shown here is derived from an EMBL/GenBank/DDBJ whole genome shotgun (WGS) entry which is preliminary data.</text>
</comment>
<dbReference type="InterPro" id="IPR003740">
    <property type="entry name" value="YitT"/>
</dbReference>
<evidence type="ECO:0000256" key="4">
    <source>
        <dbReference type="ARBA" id="ARBA00022989"/>
    </source>
</evidence>
<evidence type="ECO:0000256" key="6">
    <source>
        <dbReference type="SAM" id="Phobius"/>
    </source>
</evidence>
<feature type="domain" description="DUF2179" evidence="7">
    <location>
        <begin position="225"/>
        <end position="278"/>
    </location>
</feature>
<organism evidence="8 9">
    <name type="scientific">Plebeiibacterium marinum</name>
    <dbReference type="NCBI Taxonomy" id="2992111"/>
    <lineage>
        <taxon>Bacteria</taxon>
        <taxon>Pseudomonadati</taxon>
        <taxon>Bacteroidota</taxon>
        <taxon>Bacteroidia</taxon>
        <taxon>Marinilabiliales</taxon>
        <taxon>Marinilabiliaceae</taxon>
        <taxon>Plebeiibacterium</taxon>
    </lineage>
</organism>
<feature type="transmembrane region" description="Helical" evidence="6">
    <location>
        <begin position="176"/>
        <end position="195"/>
    </location>
</feature>
<name>A0AAE3MAF2_9BACT</name>
<dbReference type="EMBL" id="JAPDPI010000001">
    <property type="protein sequence ID" value="MCW3803984.1"/>
    <property type="molecule type" value="Genomic_DNA"/>
</dbReference>
<keyword evidence="4 6" id="KW-1133">Transmembrane helix</keyword>
<dbReference type="PANTHER" id="PTHR33545:SF5">
    <property type="entry name" value="UPF0750 MEMBRANE PROTEIN YITT"/>
    <property type="match status" value="1"/>
</dbReference>
<dbReference type="PIRSF" id="PIRSF006483">
    <property type="entry name" value="Membrane_protein_YitT"/>
    <property type="match status" value="1"/>
</dbReference>
<feature type="transmembrane region" description="Helical" evidence="6">
    <location>
        <begin position="79"/>
        <end position="98"/>
    </location>
</feature>
<feature type="transmembrane region" description="Helical" evidence="6">
    <location>
        <begin position="12"/>
        <end position="32"/>
    </location>
</feature>
<evidence type="ECO:0000256" key="3">
    <source>
        <dbReference type="ARBA" id="ARBA00022692"/>
    </source>
</evidence>
<keyword evidence="5 6" id="KW-0472">Membrane</keyword>
<evidence type="ECO:0000259" key="7">
    <source>
        <dbReference type="Pfam" id="PF10035"/>
    </source>
</evidence>
<dbReference type="InterPro" id="IPR019264">
    <property type="entry name" value="DUF2179"/>
</dbReference>
<evidence type="ECO:0000313" key="8">
    <source>
        <dbReference type="EMBL" id="MCW3803984.1"/>
    </source>
</evidence>
<keyword evidence="9" id="KW-1185">Reference proteome</keyword>
<dbReference type="InterPro" id="IPR051461">
    <property type="entry name" value="UPF0750_membrane"/>
</dbReference>
<proteinExistence type="predicted"/>
<keyword evidence="2" id="KW-1003">Cell membrane</keyword>
<feature type="transmembrane region" description="Helical" evidence="6">
    <location>
        <begin position="110"/>
        <end position="131"/>
    </location>
</feature>
<dbReference type="CDD" id="cd16380">
    <property type="entry name" value="YitT_C"/>
    <property type="match status" value="1"/>
</dbReference>
<dbReference type="AlphaFoldDB" id="A0AAE3MAF2"/>
<feature type="transmembrane region" description="Helical" evidence="6">
    <location>
        <begin position="152"/>
        <end position="170"/>
    </location>
</feature>
<dbReference type="PANTHER" id="PTHR33545">
    <property type="entry name" value="UPF0750 MEMBRANE PROTEIN YITT-RELATED"/>
    <property type="match status" value="1"/>
</dbReference>
<dbReference type="Pfam" id="PF10035">
    <property type="entry name" value="DUF2179"/>
    <property type="match status" value="1"/>
</dbReference>
<evidence type="ECO:0000256" key="5">
    <source>
        <dbReference type="ARBA" id="ARBA00023136"/>
    </source>
</evidence>
<keyword evidence="3 6" id="KW-0812">Transmembrane</keyword>
<sequence length="286" mass="30829">MTKQVFIREAKSYLMLTFALCVATLGWAAFIIPAGIVGGGITGLASTFHFLWGWDVGLVSISINALLVLLAIKLLGFSFGVKSVYCIILFGILLSAFTHSFPKPLTDDTFMATLIGSTLAGTGAGIIFVSGGSTGGTDIIAMIINKYKNISLGRLLLLCDIFIISTGYIVFHNIEIVMYGFITMAIFGYAVDMVITGNKQTVQLFIISTKYKEISENIISRTEKGCTILDGVGAYTGESKKVLMVISKKRTSAVLFRIIKDIDPEAFVTMGTVSGVYGKGFDQIKV</sequence>
<evidence type="ECO:0000256" key="2">
    <source>
        <dbReference type="ARBA" id="ARBA00022475"/>
    </source>
</evidence>
<reference evidence="8" key="1">
    <citation type="submission" date="2022-10" db="EMBL/GenBank/DDBJ databases">
        <authorList>
            <person name="Yu W.X."/>
        </authorList>
    </citation>
    <scope>NUCLEOTIDE SEQUENCE</scope>
    <source>
        <strain evidence="8">D04</strain>
    </source>
</reference>
<dbReference type="GO" id="GO:0005886">
    <property type="term" value="C:plasma membrane"/>
    <property type="evidence" value="ECO:0007669"/>
    <property type="project" value="UniProtKB-SubCell"/>
</dbReference>
<dbReference type="Proteomes" id="UP001207408">
    <property type="component" value="Unassembled WGS sequence"/>
</dbReference>
<dbReference type="InterPro" id="IPR015867">
    <property type="entry name" value="N-reg_PII/ATP_PRibTrfase_C"/>
</dbReference>
<dbReference type="Gene3D" id="3.30.70.120">
    <property type="match status" value="1"/>
</dbReference>
<feature type="transmembrane region" description="Helical" evidence="6">
    <location>
        <begin position="52"/>
        <end position="72"/>
    </location>
</feature>